<evidence type="ECO:0000313" key="8">
    <source>
        <dbReference type="EMBL" id="BBA17149.1"/>
    </source>
</evidence>
<keyword evidence="3 7" id="KW-0547">Nucleotide-binding</keyword>
<comment type="subunit">
    <text evidence="7">Monomer.</text>
</comment>
<keyword evidence="1 7" id="KW-0028">Amino-acid biosynthesis</keyword>
<keyword evidence="5 7" id="KW-0067">ATP-binding</keyword>
<dbReference type="InterPro" id="IPR031322">
    <property type="entry name" value="Shikimate/glucono_kinase"/>
</dbReference>
<dbReference type="HAMAP" id="MF_00109">
    <property type="entry name" value="Shikimate_kinase"/>
    <property type="match status" value="1"/>
</dbReference>
<comment type="caution">
    <text evidence="7">Lacks conserved residue(s) required for the propagation of feature annotation.</text>
</comment>
<dbReference type="GO" id="GO:0004765">
    <property type="term" value="F:shikimate kinase activity"/>
    <property type="evidence" value="ECO:0007669"/>
    <property type="project" value="UniProtKB-UniRule"/>
</dbReference>
<comment type="subcellular location">
    <subcellularLocation>
        <location evidence="7">Cytoplasm</location>
    </subcellularLocation>
</comment>
<proteinExistence type="inferred from homology"/>
<dbReference type="AlphaFoldDB" id="A0A224AK04"/>
<dbReference type="EMBL" id="AP014608">
    <property type="protein sequence ID" value="BBA17149.1"/>
    <property type="molecule type" value="Genomic_DNA"/>
</dbReference>
<comment type="pathway">
    <text evidence="7">Metabolic intermediate biosynthesis; chorismate biosynthesis; chorismate from D-erythrose 4-phosphate and phosphoenolpyruvate: step 5/7.</text>
</comment>
<comment type="cofactor">
    <cofactor evidence="7">
        <name>Mg(2+)</name>
        <dbReference type="ChEBI" id="CHEBI:18420"/>
    </cofactor>
    <text evidence="7">Binds 1 Mg(2+) ion per subunit.</text>
</comment>
<evidence type="ECO:0000256" key="6">
    <source>
        <dbReference type="ARBA" id="ARBA00023141"/>
    </source>
</evidence>
<dbReference type="GO" id="GO:0008652">
    <property type="term" value="P:amino acid biosynthetic process"/>
    <property type="evidence" value="ECO:0007669"/>
    <property type="project" value="UniProtKB-KW"/>
</dbReference>
<dbReference type="EC" id="2.7.1.71" evidence="7"/>
<evidence type="ECO:0000256" key="7">
    <source>
        <dbReference type="HAMAP-Rule" id="MF_00109"/>
    </source>
</evidence>
<evidence type="ECO:0000313" key="9">
    <source>
        <dbReference type="Proteomes" id="UP000263619"/>
    </source>
</evidence>
<dbReference type="PRINTS" id="PR01100">
    <property type="entry name" value="SHIKIMTKNASE"/>
</dbReference>
<evidence type="ECO:0000256" key="5">
    <source>
        <dbReference type="ARBA" id="ARBA00022840"/>
    </source>
</evidence>
<feature type="binding site" evidence="7">
    <location>
        <position position="78"/>
    </location>
    <ligand>
        <name>substrate</name>
    </ligand>
</feature>
<protein>
    <recommendedName>
        <fullName evidence="7">Shikimate kinase</fullName>
        <shortName evidence="7">SK</shortName>
        <ecNumber evidence="7">2.7.1.71</ecNumber>
    </recommendedName>
</protein>
<feature type="binding site" evidence="7">
    <location>
        <position position="117"/>
    </location>
    <ligand>
        <name>ATP</name>
        <dbReference type="ChEBI" id="CHEBI:30616"/>
    </ligand>
</feature>
<name>A0A224AK04_9FLAO</name>
<feature type="binding site" evidence="7">
    <location>
        <begin position="10"/>
        <end position="15"/>
    </location>
    <ligand>
        <name>ATP</name>
        <dbReference type="ChEBI" id="CHEBI:30616"/>
    </ligand>
</feature>
<dbReference type="OrthoDB" id="9800332at2"/>
<dbReference type="UniPathway" id="UPA00053">
    <property type="reaction ID" value="UER00088"/>
</dbReference>
<dbReference type="GO" id="GO:0000287">
    <property type="term" value="F:magnesium ion binding"/>
    <property type="evidence" value="ECO:0007669"/>
    <property type="project" value="UniProtKB-UniRule"/>
</dbReference>
<dbReference type="GO" id="GO:0005524">
    <property type="term" value="F:ATP binding"/>
    <property type="evidence" value="ECO:0007669"/>
    <property type="project" value="UniProtKB-UniRule"/>
</dbReference>
<reference evidence="8 9" key="1">
    <citation type="submission" date="2014-06" db="EMBL/GenBank/DDBJ databases">
        <title>Genome sequence of the intracellular symbiont Blattabacterium cuenoti, strain STAT from the wood feeding cockroach Salganea taiwanensis taiwanensis.</title>
        <authorList>
            <person name="Kinjo Y."/>
            <person name="Ohkuma M."/>
            <person name="Tokuda G."/>
        </authorList>
    </citation>
    <scope>NUCLEOTIDE SEQUENCE [LARGE SCALE GENOMIC DNA]</scope>
    <source>
        <strain evidence="8 9">STAT</strain>
    </source>
</reference>
<comment type="similarity">
    <text evidence="7">Belongs to the shikimate kinase family.</text>
</comment>
<keyword evidence="6 7" id="KW-0057">Aromatic amino acid biosynthesis</keyword>
<dbReference type="Proteomes" id="UP000263619">
    <property type="component" value="Chromosome"/>
</dbReference>
<dbReference type="GO" id="GO:0005829">
    <property type="term" value="C:cytosol"/>
    <property type="evidence" value="ECO:0007669"/>
    <property type="project" value="TreeGrafter"/>
</dbReference>
<sequence>MKITLIGYMGSGKTTIGKMLSKKLDLDFYDLDVLFEKKYDSILNIFKKKGELFFRNREHYLLKKILKQKNKYVLSVGGGTPCFYNNIYLLNKYSNTFYLKANGYTLFKRLFLEKNTRPLISHLSKNELFIFIIKHLSKRSNFYDKSLGKINTYGKSKNDIVQEIMKSIKW</sequence>
<dbReference type="Gene3D" id="3.40.50.300">
    <property type="entry name" value="P-loop containing nucleotide triphosphate hydrolases"/>
    <property type="match status" value="1"/>
</dbReference>
<dbReference type="InterPro" id="IPR027417">
    <property type="entry name" value="P-loop_NTPase"/>
</dbReference>
<dbReference type="SUPFAM" id="SSF52540">
    <property type="entry name" value="P-loop containing nucleoside triphosphate hydrolases"/>
    <property type="match status" value="1"/>
</dbReference>
<comment type="function">
    <text evidence="7">Catalyzes the specific phosphorylation of the 3-hydroxyl group of shikimic acid using ATP as a cosubstrate.</text>
</comment>
<comment type="catalytic activity">
    <reaction evidence="7">
        <text>shikimate + ATP = 3-phosphoshikimate + ADP + H(+)</text>
        <dbReference type="Rhea" id="RHEA:13121"/>
        <dbReference type="ChEBI" id="CHEBI:15378"/>
        <dbReference type="ChEBI" id="CHEBI:30616"/>
        <dbReference type="ChEBI" id="CHEBI:36208"/>
        <dbReference type="ChEBI" id="CHEBI:145989"/>
        <dbReference type="ChEBI" id="CHEBI:456216"/>
        <dbReference type="EC" id="2.7.1.71"/>
    </reaction>
</comment>
<evidence type="ECO:0000256" key="4">
    <source>
        <dbReference type="ARBA" id="ARBA00022777"/>
    </source>
</evidence>
<evidence type="ECO:0000256" key="3">
    <source>
        <dbReference type="ARBA" id="ARBA00022741"/>
    </source>
</evidence>
<keyword evidence="7" id="KW-0963">Cytoplasm</keyword>
<dbReference type="Pfam" id="PF01202">
    <property type="entry name" value="SKI"/>
    <property type="match status" value="1"/>
</dbReference>
<evidence type="ECO:0000256" key="2">
    <source>
        <dbReference type="ARBA" id="ARBA00022679"/>
    </source>
</evidence>
<evidence type="ECO:0000256" key="1">
    <source>
        <dbReference type="ARBA" id="ARBA00022605"/>
    </source>
</evidence>
<feature type="binding site" evidence="7">
    <location>
        <position position="32"/>
    </location>
    <ligand>
        <name>substrate</name>
    </ligand>
</feature>
<keyword evidence="2 7" id="KW-0808">Transferase</keyword>
<feature type="binding site" evidence="7">
    <location>
        <position position="139"/>
    </location>
    <ligand>
        <name>substrate</name>
    </ligand>
</feature>
<dbReference type="GO" id="GO:0009423">
    <property type="term" value="P:chorismate biosynthetic process"/>
    <property type="evidence" value="ECO:0007669"/>
    <property type="project" value="UniProtKB-UniRule"/>
</dbReference>
<dbReference type="PANTHER" id="PTHR21087">
    <property type="entry name" value="SHIKIMATE KINASE"/>
    <property type="match status" value="1"/>
</dbReference>
<dbReference type="GO" id="GO:0009073">
    <property type="term" value="P:aromatic amino acid family biosynthetic process"/>
    <property type="evidence" value="ECO:0007669"/>
    <property type="project" value="UniProtKB-KW"/>
</dbReference>
<keyword evidence="7" id="KW-0479">Metal-binding</keyword>
<keyword evidence="4 7" id="KW-0418">Kinase</keyword>
<feature type="binding site" evidence="7">
    <location>
        <position position="14"/>
    </location>
    <ligand>
        <name>Mg(2+)</name>
        <dbReference type="ChEBI" id="CHEBI:18420"/>
    </ligand>
</feature>
<dbReference type="PANTHER" id="PTHR21087:SF16">
    <property type="entry name" value="SHIKIMATE KINASE 1, CHLOROPLASTIC"/>
    <property type="match status" value="1"/>
</dbReference>
<feature type="binding site" evidence="7">
    <location>
        <position position="55"/>
    </location>
    <ligand>
        <name>substrate</name>
    </ligand>
</feature>
<accession>A0A224AK04</accession>
<dbReference type="CDD" id="cd00464">
    <property type="entry name" value="SK"/>
    <property type="match status" value="1"/>
</dbReference>
<dbReference type="InterPro" id="IPR000623">
    <property type="entry name" value="Shikimate_kinase/TSH1"/>
</dbReference>
<keyword evidence="9" id="KW-1185">Reference proteome</keyword>
<organism evidence="8 9">
    <name type="scientific">Blattabacterium cuenoti STAT</name>
    <dbReference type="NCBI Taxonomy" id="1457030"/>
    <lineage>
        <taxon>Bacteria</taxon>
        <taxon>Pseudomonadati</taxon>
        <taxon>Bacteroidota</taxon>
        <taxon>Flavobacteriia</taxon>
        <taxon>Flavobacteriales</taxon>
        <taxon>Blattabacteriaceae</taxon>
        <taxon>Blattabacterium</taxon>
    </lineage>
</organism>
<gene>
    <name evidence="7 8" type="primary">aroK</name>
    <name evidence="8" type="ORF">STAT_214</name>
</gene>
<dbReference type="RefSeq" id="WP_119305430.1">
    <property type="nucleotide sequence ID" value="NZ_AP014608.1"/>
</dbReference>
<keyword evidence="7" id="KW-0460">Magnesium</keyword>